<gene>
    <name evidence="2" type="ORF">DFR62_1567</name>
</gene>
<protein>
    <submittedName>
        <fullName evidence="2">Dihydrofolate reductase</fullName>
    </submittedName>
</protein>
<accession>A0A497YSU7</accession>
<dbReference type="PANTHER" id="PTHR38011">
    <property type="entry name" value="DIHYDROFOLATE REDUCTASE FAMILY PROTEIN (AFU_ORTHOLOGUE AFUA_8G06820)"/>
    <property type="match status" value="1"/>
</dbReference>
<proteinExistence type="predicted"/>
<dbReference type="Proteomes" id="UP000280791">
    <property type="component" value="Unassembled WGS sequence"/>
</dbReference>
<dbReference type="InterPro" id="IPR050765">
    <property type="entry name" value="Riboflavin_Biosynth_HTPR"/>
</dbReference>
<dbReference type="SUPFAM" id="SSF53597">
    <property type="entry name" value="Dihydrofolate reductase-like"/>
    <property type="match status" value="1"/>
</dbReference>
<evidence type="ECO:0000259" key="1">
    <source>
        <dbReference type="Pfam" id="PF01872"/>
    </source>
</evidence>
<dbReference type="GO" id="GO:0008703">
    <property type="term" value="F:5-amino-6-(5-phosphoribosylamino)uracil reductase activity"/>
    <property type="evidence" value="ECO:0007669"/>
    <property type="project" value="InterPro"/>
</dbReference>
<dbReference type="AlphaFoldDB" id="A0A497YSU7"/>
<reference evidence="2 3" key="1">
    <citation type="submission" date="2018-10" db="EMBL/GenBank/DDBJ databases">
        <title>Genomic Encyclopedia of Type Strains, Phase IV (KMG-IV): sequencing the most valuable type-strain genomes for metagenomic binning, comparative biology and taxonomic classification.</title>
        <authorList>
            <person name="Goeker M."/>
        </authorList>
    </citation>
    <scope>NUCLEOTIDE SEQUENCE [LARGE SCALE GENOMIC DNA]</scope>
    <source>
        <strain evidence="2 3">DSM 20549</strain>
    </source>
</reference>
<evidence type="ECO:0000313" key="2">
    <source>
        <dbReference type="EMBL" id="RLJ91403.1"/>
    </source>
</evidence>
<dbReference type="EMBL" id="RCCP01000001">
    <property type="protein sequence ID" value="RLJ91403.1"/>
    <property type="molecule type" value="Genomic_DNA"/>
</dbReference>
<evidence type="ECO:0000313" key="3">
    <source>
        <dbReference type="Proteomes" id="UP000280791"/>
    </source>
</evidence>
<dbReference type="Pfam" id="PF01872">
    <property type="entry name" value="RibD_C"/>
    <property type="match status" value="1"/>
</dbReference>
<dbReference type="PANTHER" id="PTHR38011:SF11">
    <property type="entry name" value="2,5-DIAMINO-6-RIBOSYLAMINO-4(3H)-PYRIMIDINONE 5'-PHOSPHATE REDUCTASE"/>
    <property type="match status" value="1"/>
</dbReference>
<dbReference type="GO" id="GO:0009231">
    <property type="term" value="P:riboflavin biosynthetic process"/>
    <property type="evidence" value="ECO:0007669"/>
    <property type="project" value="InterPro"/>
</dbReference>
<dbReference type="Gene3D" id="3.40.430.10">
    <property type="entry name" value="Dihydrofolate Reductase, subunit A"/>
    <property type="match status" value="1"/>
</dbReference>
<dbReference type="InterPro" id="IPR024072">
    <property type="entry name" value="DHFR-like_dom_sf"/>
</dbReference>
<sequence>MTVGKLTVSMYVTLDGVMEEPSWTAAYWDDELAQFQLGQLYNNDALLLGRVTYEGFAATWPTAEDEHGFADRMNEIPKYVVSHTLKRTEWNARLINHDFASEIKRLKKTGQRLLVYGSAELIDTLIEHDLVDELHLMTFPLLLGEGKKLFRDGVSPKAFKLLKSFSTDQGVLIANYAPER</sequence>
<organism evidence="2 3">
    <name type="scientific">Planococcus citreus</name>
    <dbReference type="NCBI Taxonomy" id="1373"/>
    <lineage>
        <taxon>Bacteria</taxon>
        <taxon>Bacillati</taxon>
        <taxon>Bacillota</taxon>
        <taxon>Bacilli</taxon>
        <taxon>Bacillales</taxon>
        <taxon>Caryophanaceae</taxon>
        <taxon>Planococcus</taxon>
    </lineage>
</organism>
<dbReference type="InterPro" id="IPR002734">
    <property type="entry name" value="RibDG_C"/>
</dbReference>
<feature type="domain" description="Bacterial bifunctional deaminase-reductase C-terminal" evidence="1">
    <location>
        <begin position="5"/>
        <end position="172"/>
    </location>
</feature>
<comment type="caution">
    <text evidence="2">The sequence shown here is derived from an EMBL/GenBank/DDBJ whole genome shotgun (WGS) entry which is preliminary data.</text>
</comment>
<keyword evidence="3" id="KW-1185">Reference proteome</keyword>
<name>A0A497YSU7_9BACL</name>